<feature type="transmembrane region" description="Helical" evidence="2">
    <location>
        <begin position="148"/>
        <end position="167"/>
    </location>
</feature>
<dbReference type="EMBL" id="FXWG01000001">
    <property type="protein sequence ID" value="SMQ60942.1"/>
    <property type="molecule type" value="Genomic_DNA"/>
</dbReference>
<keyword evidence="2" id="KW-1133">Transmembrane helix</keyword>
<reference evidence="4" key="1">
    <citation type="submission" date="2017-04" db="EMBL/GenBank/DDBJ databases">
        <authorList>
            <person name="Varghese N."/>
            <person name="Submissions S."/>
        </authorList>
    </citation>
    <scope>NUCLEOTIDE SEQUENCE [LARGE SCALE GENOMIC DNA]</scope>
</reference>
<keyword evidence="2" id="KW-0472">Membrane</keyword>
<evidence type="ECO:0000313" key="3">
    <source>
        <dbReference type="EMBL" id="SMQ60942.1"/>
    </source>
</evidence>
<proteinExistence type="predicted"/>
<organism evidence="3 4">
    <name type="scientific">Altererythrobacter xiamenensis</name>
    <dbReference type="NCBI Taxonomy" id="1316679"/>
    <lineage>
        <taxon>Bacteria</taxon>
        <taxon>Pseudomonadati</taxon>
        <taxon>Pseudomonadota</taxon>
        <taxon>Alphaproteobacteria</taxon>
        <taxon>Sphingomonadales</taxon>
        <taxon>Erythrobacteraceae</taxon>
        <taxon>Altererythrobacter</taxon>
    </lineage>
</organism>
<feature type="region of interest" description="Disordered" evidence="1">
    <location>
        <begin position="1"/>
        <end position="43"/>
    </location>
</feature>
<dbReference type="Proteomes" id="UP000194420">
    <property type="component" value="Unassembled WGS sequence"/>
</dbReference>
<evidence type="ECO:0008006" key="5">
    <source>
        <dbReference type="Google" id="ProtNLM"/>
    </source>
</evidence>
<dbReference type="InterPro" id="IPR023614">
    <property type="entry name" value="Porin_dom_sf"/>
</dbReference>
<dbReference type="InterPro" id="IPR018759">
    <property type="entry name" value="BBP2_2"/>
</dbReference>
<evidence type="ECO:0000256" key="1">
    <source>
        <dbReference type="SAM" id="MobiDB-lite"/>
    </source>
</evidence>
<evidence type="ECO:0000256" key="2">
    <source>
        <dbReference type="SAM" id="Phobius"/>
    </source>
</evidence>
<protein>
    <recommendedName>
        <fullName evidence="5">Beta-barrel porin 2</fullName>
    </recommendedName>
</protein>
<dbReference type="Pfam" id="PF10082">
    <property type="entry name" value="BBP2_2"/>
    <property type="match status" value="1"/>
</dbReference>
<accession>A0A1Y6EK49</accession>
<dbReference type="SUPFAM" id="SSF56935">
    <property type="entry name" value="Porins"/>
    <property type="match status" value="2"/>
</dbReference>
<dbReference type="AlphaFoldDB" id="A0A1Y6EK49"/>
<evidence type="ECO:0000313" key="4">
    <source>
        <dbReference type="Proteomes" id="UP000194420"/>
    </source>
</evidence>
<keyword evidence="2" id="KW-0812">Transmembrane</keyword>
<feature type="compositionally biased region" description="Polar residues" evidence="1">
    <location>
        <begin position="1"/>
        <end position="23"/>
    </location>
</feature>
<sequence length="555" mass="61237">MLNEAVQISQKMRAQSPTASGAANMSPRAKLPERGARPRAPRDFTGADDSFAITALSIMAIDLLLLAEKCQRALLPSRTFFSNPLRAVRFLRNAESSARRSILHVWREMEDILFILRLLIEPKPKCRRSLHRAITDRSRKRRARQPALVLRIAAFILLCLIAPRLAIAQPEEVVTPVEMFDADAGEGVRLSSSYIFYPRAVIDLTYDSNVYNVDAPETEDAYVSFQPGFALKSDFGRHAVGLEARGEIRRYFDISDENSEQYDIVATTLLELGEGIDVDTYVGFARGIERRGTLGDVFFTDEPVAYHEKRAGLDITRDGGRLVLGAGAAILKRDYSDTLVGGVPTDLSIRDVKVANAKLRADLGLDRRTGLFAEVGVNQIDYELPTVTPRDSDGLSALVGVRHEVTSLLEVEAGVGYIHQNFDDPATPSANEFNYRLAASWTPRPQWRLTAAAARLVDASRSQESPAIITSDFRLGAQRALGDRILVGAEAAYTEENYRGSPRKDERFTVAASTTYRLAERIGITAKAGYRDQDGGAFGRSYNGFTASIGVRAAW</sequence>
<name>A0A1Y6EK49_9SPHN</name>
<dbReference type="Gene3D" id="2.40.160.10">
    <property type="entry name" value="Porin"/>
    <property type="match status" value="1"/>
</dbReference>
<feature type="compositionally biased region" description="Basic and acidic residues" evidence="1">
    <location>
        <begin position="30"/>
        <end position="42"/>
    </location>
</feature>
<keyword evidence="4" id="KW-1185">Reference proteome</keyword>
<gene>
    <name evidence="3" type="ORF">SAMN06297468_0487</name>
</gene>